<dbReference type="Gene3D" id="3.40.570.10">
    <property type="entry name" value="Extracellular Endonuclease, subunit A"/>
    <property type="match status" value="1"/>
</dbReference>
<evidence type="ECO:0000259" key="2">
    <source>
        <dbReference type="SMART" id="SM00892"/>
    </source>
</evidence>
<dbReference type="Pfam" id="PF01223">
    <property type="entry name" value="Endonuclease_NS"/>
    <property type="match status" value="1"/>
</dbReference>
<dbReference type="GO" id="GO:0016787">
    <property type="term" value="F:hydrolase activity"/>
    <property type="evidence" value="ECO:0007669"/>
    <property type="project" value="InterPro"/>
</dbReference>
<protein>
    <submittedName>
        <fullName evidence="3">DNA-entry nuclease</fullName>
    </submittedName>
</protein>
<reference evidence="3 4" key="1">
    <citation type="submission" date="2016-11" db="EMBL/GenBank/DDBJ databases">
        <title>Interaction between Lactobacillus species and yeast in water kefir.</title>
        <authorList>
            <person name="Behr J."/>
            <person name="Xu D."/>
            <person name="Vogel R.F."/>
        </authorList>
    </citation>
    <scope>NUCLEOTIDE SEQUENCE [LARGE SCALE GENOMIC DNA]</scope>
    <source>
        <strain evidence="3 4">TMW 1.1822</strain>
    </source>
</reference>
<sequence length="305" mass="33458">MSWGYKQVRKRKIKSRPISLVSIFTVLVALLIGYGTQSNSNKGHSEVENSANMNAAGNYSSSGTDTTKNNSSSEISSSYYSSSVPSQELAESVLVQDVRKKLGNNIVWNNAGAFIINNNKTTLNANIRSAPYAINKVDSSGRPAVGDAWLNKTTRQYRNRSETNEGATSWKPAGFNQLLNLQGRYKHAYDRGHLLGYALVGGITSFDASEANKRNIATQTAWANEAAARYSTGQNYYETIVRKGLDQNKNIRYRVIDIYSENNLVPSGAQIEAKSADGTIEFNVFIPNVQDGIKIDYATGKATVQ</sequence>
<name>A0A3S6QPN1_9LACO</name>
<dbReference type="KEGG" id="lhw:BSQ49_07210"/>
<dbReference type="GO" id="GO:0003676">
    <property type="term" value="F:nucleic acid binding"/>
    <property type="evidence" value="ECO:0007669"/>
    <property type="project" value="InterPro"/>
</dbReference>
<feature type="region of interest" description="Disordered" evidence="1">
    <location>
        <begin position="53"/>
        <end position="77"/>
    </location>
</feature>
<accession>A0A3S6QPN1</accession>
<gene>
    <name evidence="3" type="ORF">BSQ49_07210</name>
</gene>
<organism evidence="3 4">
    <name type="scientific">Liquorilactobacillus hordei</name>
    <dbReference type="NCBI Taxonomy" id="468911"/>
    <lineage>
        <taxon>Bacteria</taxon>
        <taxon>Bacillati</taxon>
        <taxon>Bacillota</taxon>
        <taxon>Bacilli</taxon>
        <taxon>Lactobacillales</taxon>
        <taxon>Lactobacillaceae</taxon>
        <taxon>Liquorilactobacillus</taxon>
    </lineage>
</organism>
<dbReference type="Proteomes" id="UP000314960">
    <property type="component" value="Chromosome"/>
</dbReference>
<dbReference type="SMART" id="SM00892">
    <property type="entry name" value="Endonuclease_NS"/>
    <property type="match status" value="1"/>
</dbReference>
<dbReference type="AlphaFoldDB" id="A0A3S6QPN1"/>
<proteinExistence type="predicted"/>
<evidence type="ECO:0000313" key="4">
    <source>
        <dbReference type="Proteomes" id="UP000314960"/>
    </source>
</evidence>
<feature type="domain" description="DNA/RNA non-specific endonuclease/pyrophosphatase/phosphodiesterase" evidence="2">
    <location>
        <begin position="131"/>
        <end position="304"/>
    </location>
</feature>
<feature type="compositionally biased region" description="Polar residues" evidence="1">
    <location>
        <begin position="53"/>
        <end position="70"/>
    </location>
</feature>
<dbReference type="InterPro" id="IPR001604">
    <property type="entry name" value="Endo_G_ENPP1-like_dom"/>
</dbReference>
<dbReference type="RefSeq" id="WP_141053828.1">
    <property type="nucleotide sequence ID" value="NZ_CP018176.1"/>
</dbReference>
<dbReference type="InterPro" id="IPR044929">
    <property type="entry name" value="DNA/RNA_non-sp_Endonuclease_sf"/>
</dbReference>
<evidence type="ECO:0000313" key="3">
    <source>
        <dbReference type="EMBL" id="AUJ30002.1"/>
    </source>
</evidence>
<dbReference type="EMBL" id="CP018176">
    <property type="protein sequence ID" value="AUJ30002.1"/>
    <property type="molecule type" value="Genomic_DNA"/>
</dbReference>
<evidence type="ECO:0000256" key="1">
    <source>
        <dbReference type="SAM" id="MobiDB-lite"/>
    </source>
</evidence>
<dbReference type="GO" id="GO:0046872">
    <property type="term" value="F:metal ion binding"/>
    <property type="evidence" value="ECO:0007669"/>
    <property type="project" value="InterPro"/>
</dbReference>